<organism evidence="1 2">
    <name type="scientific">Melipona bicolor</name>
    <dbReference type="NCBI Taxonomy" id="60889"/>
    <lineage>
        <taxon>Eukaryota</taxon>
        <taxon>Metazoa</taxon>
        <taxon>Ecdysozoa</taxon>
        <taxon>Arthropoda</taxon>
        <taxon>Hexapoda</taxon>
        <taxon>Insecta</taxon>
        <taxon>Pterygota</taxon>
        <taxon>Neoptera</taxon>
        <taxon>Endopterygota</taxon>
        <taxon>Hymenoptera</taxon>
        <taxon>Apocrita</taxon>
        <taxon>Aculeata</taxon>
        <taxon>Apoidea</taxon>
        <taxon>Anthophila</taxon>
        <taxon>Apidae</taxon>
        <taxon>Melipona</taxon>
    </lineage>
</organism>
<protein>
    <submittedName>
        <fullName evidence="1">Uncharacterized protein</fullName>
    </submittedName>
</protein>
<evidence type="ECO:0000313" key="1">
    <source>
        <dbReference type="EMBL" id="KAK1126650.1"/>
    </source>
</evidence>
<name>A0AA40KND1_9HYME</name>
<dbReference type="AlphaFoldDB" id="A0AA40KND1"/>
<gene>
    <name evidence="1" type="ORF">K0M31_004277</name>
</gene>
<accession>A0AA40KND1</accession>
<proteinExistence type="predicted"/>
<sequence>MQYIKRRNDIQNVNNLKKKIYQVGLSGGASYLPPGSVGGFLWPTGSNPHSTIFENVGDTME</sequence>
<dbReference type="Proteomes" id="UP001177670">
    <property type="component" value="Unassembled WGS sequence"/>
</dbReference>
<reference evidence="1" key="1">
    <citation type="submission" date="2021-10" db="EMBL/GenBank/DDBJ databases">
        <title>Melipona bicolor Genome sequencing and assembly.</title>
        <authorList>
            <person name="Araujo N.S."/>
            <person name="Arias M.C."/>
        </authorList>
    </citation>
    <scope>NUCLEOTIDE SEQUENCE</scope>
    <source>
        <strain evidence="1">USP_2M_L1-L4_2017</strain>
        <tissue evidence="1">Whole body</tissue>
    </source>
</reference>
<dbReference type="EMBL" id="JAHYIQ010000013">
    <property type="protein sequence ID" value="KAK1126650.1"/>
    <property type="molecule type" value="Genomic_DNA"/>
</dbReference>
<evidence type="ECO:0000313" key="2">
    <source>
        <dbReference type="Proteomes" id="UP001177670"/>
    </source>
</evidence>
<keyword evidence="2" id="KW-1185">Reference proteome</keyword>
<comment type="caution">
    <text evidence="1">The sequence shown here is derived from an EMBL/GenBank/DDBJ whole genome shotgun (WGS) entry which is preliminary data.</text>
</comment>